<feature type="transmembrane region" description="Helical" evidence="1">
    <location>
        <begin position="43"/>
        <end position="61"/>
    </location>
</feature>
<feature type="transmembrane region" description="Helical" evidence="1">
    <location>
        <begin position="82"/>
        <end position="99"/>
    </location>
</feature>
<feature type="transmembrane region" description="Helical" evidence="1">
    <location>
        <begin position="227"/>
        <end position="244"/>
    </location>
</feature>
<dbReference type="EMBL" id="CAJNOC010001862">
    <property type="protein sequence ID" value="CAF0896494.1"/>
    <property type="molecule type" value="Genomic_DNA"/>
</dbReference>
<feature type="domain" description="Acyltransferase 3" evidence="2">
    <location>
        <begin position="5"/>
        <end position="334"/>
    </location>
</feature>
<keyword evidence="1" id="KW-0812">Transmembrane</keyword>
<dbReference type="GO" id="GO:0000271">
    <property type="term" value="P:polysaccharide biosynthetic process"/>
    <property type="evidence" value="ECO:0007669"/>
    <property type="project" value="TreeGrafter"/>
</dbReference>
<evidence type="ECO:0000313" key="3">
    <source>
        <dbReference type="EMBL" id="CAF0896494.1"/>
    </source>
</evidence>
<dbReference type="InterPro" id="IPR002656">
    <property type="entry name" value="Acyl_transf_3_dom"/>
</dbReference>
<reference evidence="3" key="1">
    <citation type="submission" date="2021-02" db="EMBL/GenBank/DDBJ databases">
        <authorList>
            <person name="Nowell W R."/>
        </authorList>
    </citation>
    <scope>NUCLEOTIDE SEQUENCE</scope>
    <source>
        <strain evidence="3">Ploen Becks lab</strain>
    </source>
</reference>
<dbReference type="OrthoDB" id="207378at2759"/>
<accession>A0A813ZDM2</accession>
<comment type="caution">
    <text evidence="3">The sequence shown here is derived from an EMBL/GenBank/DDBJ whole genome shotgun (WGS) entry which is preliminary data.</text>
</comment>
<sequence>MSHFDYLDGYRGFLALIVTCAHTNHYSAKNEIINFFHTISQSVGVYGFFVLSSFLLTYRLLNELQVKQNDKIRIILKYFVRRFFRVYFIFFLYCTSVKFGPRVLGGHINYHEYLHYSSWWSLITLNSDGSSHLWTIAPEIKYYFIIPLFCLVVNLFGRFRIIVVFISFLWVNLDERMNFFNIESGDLDLKKRHVLLTRYAVFFYGSISAVCLNIIEKSQFLKSKTSQIFLNYASLILAIIGFRYKNQNLISEFYTCGKIWSTMILLMASSDDQSYLKKFFRNSFLINCGKFSFGMYLLHPIFIQLSQDLFEYEMQIDFTILVVVQSCLASILFYNFVEKKCLKMAIFLNNKF</sequence>
<organism evidence="3 4">
    <name type="scientific">Brachionus calyciflorus</name>
    <dbReference type="NCBI Taxonomy" id="104777"/>
    <lineage>
        <taxon>Eukaryota</taxon>
        <taxon>Metazoa</taxon>
        <taxon>Spiralia</taxon>
        <taxon>Gnathifera</taxon>
        <taxon>Rotifera</taxon>
        <taxon>Eurotatoria</taxon>
        <taxon>Monogononta</taxon>
        <taxon>Pseudotrocha</taxon>
        <taxon>Ploima</taxon>
        <taxon>Brachionidae</taxon>
        <taxon>Brachionus</taxon>
    </lineage>
</organism>
<dbReference type="Proteomes" id="UP000663879">
    <property type="component" value="Unassembled WGS sequence"/>
</dbReference>
<dbReference type="PANTHER" id="PTHR23028">
    <property type="entry name" value="ACETYLTRANSFERASE"/>
    <property type="match status" value="1"/>
</dbReference>
<name>A0A813ZDM2_9BILA</name>
<evidence type="ECO:0000256" key="1">
    <source>
        <dbReference type="SAM" id="Phobius"/>
    </source>
</evidence>
<keyword evidence="4" id="KW-1185">Reference proteome</keyword>
<dbReference type="InterPro" id="IPR050879">
    <property type="entry name" value="Acyltransferase_3"/>
</dbReference>
<evidence type="ECO:0000259" key="2">
    <source>
        <dbReference type="Pfam" id="PF01757"/>
    </source>
</evidence>
<feature type="transmembrane region" description="Helical" evidence="1">
    <location>
        <begin position="144"/>
        <end position="171"/>
    </location>
</feature>
<dbReference type="PANTHER" id="PTHR23028:SF53">
    <property type="entry name" value="ACYL_TRANSF_3 DOMAIN-CONTAINING PROTEIN"/>
    <property type="match status" value="1"/>
</dbReference>
<feature type="transmembrane region" description="Helical" evidence="1">
    <location>
        <begin position="196"/>
        <end position="215"/>
    </location>
</feature>
<protein>
    <recommendedName>
        <fullName evidence="2">Acyltransferase 3 domain-containing protein</fullName>
    </recommendedName>
</protein>
<feature type="transmembrane region" description="Helical" evidence="1">
    <location>
        <begin position="279"/>
        <end position="298"/>
    </location>
</feature>
<dbReference type="GO" id="GO:0016020">
    <property type="term" value="C:membrane"/>
    <property type="evidence" value="ECO:0007669"/>
    <property type="project" value="TreeGrafter"/>
</dbReference>
<evidence type="ECO:0000313" key="4">
    <source>
        <dbReference type="Proteomes" id="UP000663879"/>
    </source>
</evidence>
<dbReference type="GO" id="GO:0016747">
    <property type="term" value="F:acyltransferase activity, transferring groups other than amino-acyl groups"/>
    <property type="evidence" value="ECO:0007669"/>
    <property type="project" value="InterPro"/>
</dbReference>
<keyword evidence="1" id="KW-0472">Membrane</keyword>
<dbReference type="Pfam" id="PF01757">
    <property type="entry name" value="Acyl_transf_3"/>
    <property type="match status" value="1"/>
</dbReference>
<feature type="transmembrane region" description="Helical" evidence="1">
    <location>
        <begin position="318"/>
        <end position="337"/>
    </location>
</feature>
<dbReference type="AlphaFoldDB" id="A0A813ZDM2"/>
<keyword evidence="1" id="KW-1133">Transmembrane helix</keyword>
<proteinExistence type="predicted"/>
<gene>
    <name evidence="3" type="ORF">OXX778_LOCUS11180</name>
</gene>